<sequence>MINRKVRDNYQEYEGLLILPKVIHDKRIIISAEKSNHRDWRKGQGEVGYSSNNSCGEIKIQQKIEKDTIYGSSLVYKTI</sequence>
<name>A0A327NDR0_9BACT</name>
<dbReference type="Proteomes" id="UP000249016">
    <property type="component" value="Unassembled WGS sequence"/>
</dbReference>
<dbReference type="EMBL" id="QLII01000001">
    <property type="protein sequence ID" value="RAI73232.1"/>
    <property type="molecule type" value="Genomic_DNA"/>
</dbReference>
<reference evidence="1 2" key="1">
    <citation type="submission" date="2018-06" db="EMBL/GenBank/DDBJ databases">
        <title>Spirosoma sp. HMF3257 Genome sequencing and assembly.</title>
        <authorList>
            <person name="Kang H."/>
            <person name="Cha I."/>
            <person name="Kim H."/>
            <person name="Kang J."/>
            <person name="Joh K."/>
        </authorList>
    </citation>
    <scope>NUCLEOTIDE SEQUENCE [LARGE SCALE GENOMIC DNA]</scope>
    <source>
        <strain evidence="1 2">HMF3257</strain>
    </source>
</reference>
<accession>A0A327NDR0</accession>
<evidence type="ECO:0000313" key="2">
    <source>
        <dbReference type="Proteomes" id="UP000249016"/>
    </source>
</evidence>
<keyword evidence="2" id="KW-1185">Reference proteome</keyword>
<proteinExistence type="predicted"/>
<evidence type="ECO:0000313" key="1">
    <source>
        <dbReference type="EMBL" id="RAI73232.1"/>
    </source>
</evidence>
<comment type="caution">
    <text evidence="1">The sequence shown here is derived from an EMBL/GenBank/DDBJ whole genome shotgun (WGS) entry which is preliminary data.</text>
</comment>
<organism evidence="1 2">
    <name type="scientific">Spirosoma telluris</name>
    <dbReference type="NCBI Taxonomy" id="2183553"/>
    <lineage>
        <taxon>Bacteria</taxon>
        <taxon>Pseudomonadati</taxon>
        <taxon>Bacteroidota</taxon>
        <taxon>Cytophagia</taxon>
        <taxon>Cytophagales</taxon>
        <taxon>Cytophagaceae</taxon>
        <taxon>Spirosoma</taxon>
    </lineage>
</organism>
<protein>
    <submittedName>
        <fullName evidence="1">Uncharacterized protein</fullName>
    </submittedName>
</protein>
<gene>
    <name evidence="1" type="ORF">HMF3257_00220</name>
</gene>
<dbReference type="AlphaFoldDB" id="A0A327NDR0"/>